<dbReference type="GO" id="GO:0000160">
    <property type="term" value="P:phosphorelay signal transduction system"/>
    <property type="evidence" value="ECO:0007669"/>
    <property type="project" value="InterPro"/>
</dbReference>
<dbReference type="SUPFAM" id="SSF46894">
    <property type="entry name" value="C-terminal effector domain of the bipartite response regulators"/>
    <property type="match status" value="1"/>
</dbReference>
<keyword evidence="3" id="KW-0804">Transcription</keyword>
<accession>A0A132MRZ9</accession>
<evidence type="ECO:0000256" key="3">
    <source>
        <dbReference type="ARBA" id="ARBA00023163"/>
    </source>
</evidence>
<evidence type="ECO:0000313" key="7">
    <source>
        <dbReference type="Proteomes" id="UP000070659"/>
    </source>
</evidence>
<dbReference type="InterPro" id="IPR001867">
    <property type="entry name" value="OmpR/PhoB-type_DNA-bd"/>
</dbReference>
<dbReference type="SMART" id="SM00862">
    <property type="entry name" value="Trans_reg_C"/>
    <property type="match status" value="1"/>
</dbReference>
<dbReference type="InterPro" id="IPR036388">
    <property type="entry name" value="WH-like_DNA-bd_sf"/>
</dbReference>
<dbReference type="InterPro" id="IPR029016">
    <property type="entry name" value="GAF-like_dom_sf"/>
</dbReference>
<name>A0A132MRZ9_9ACTN</name>
<evidence type="ECO:0000259" key="5">
    <source>
        <dbReference type="SMART" id="SM00862"/>
    </source>
</evidence>
<dbReference type="InterPro" id="IPR016032">
    <property type="entry name" value="Sig_transdc_resp-reg_C-effctor"/>
</dbReference>
<evidence type="ECO:0000256" key="1">
    <source>
        <dbReference type="ARBA" id="ARBA00023015"/>
    </source>
</evidence>
<dbReference type="AlphaFoldDB" id="A0A132MRZ9"/>
<dbReference type="Gene3D" id="3.30.450.40">
    <property type="match status" value="1"/>
</dbReference>
<sequence length="429" mass="46633">MSTGLRRRRLRLTKAWDRYVHRDRDSRTDELPEDLRPEIVASWERSADAVSPDVAEAPLADPEDTEKTWETTPLRTAVTRIEEDLRRAAEDGDLVVAVTDPSARILWTYGSRVMRRRAERVNFVPGGRWDEASVGTNALDLALRLDDVATVYSAEHFSSCVHGWVCWAAPVHDPVTGRQLGVLDLSTTWDRTHPMGTATAAAFARLLEQALPAERTAGRTAERTLPAAGDSGSVASRPAPRGVLELRLLGRAEARLDGGRLPLTRRQVEILALLALHPEGLSLDALHAQLYGDRSVSRATLKAEISHLRAVLGGGISSRPYRLEMPVRCDAGEVLECLREGRLVDAAAAYHGDLLAGTDAPGLAEFGAYLTVALREALLATPDPEAVLRYAAAAPHDVEVLERAVRALGDTPHAAGPLLRARLRMATGA</sequence>
<dbReference type="GO" id="GO:0006355">
    <property type="term" value="P:regulation of DNA-templated transcription"/>
    <property type="evidence" value="ECO:0007669"/>
    <property type="project" value="InterPro"/>
</dbReference>
<organism evidence="6 7">
    <name type="scientific">Carbonactinospora thermoautotrophica</name>
    <dbReference type="NCBI Taxonomy" id="1469144"/>
    <lineage>
        <taxon>Bacteria</taxon>
        <taxon>Bacillati</taxon>
        <taxon>Actinomycetota</taxon>
        <taxon>Actinomycetes</taxon>
        <taxon>Kitasatosporales</taxon>
        <taxon>Carbonactinosporaceae</taxon>
        <taxon>Carbonactinospora</taxon>
    </lineage>
</organism>
<proteinExistence type="predicted"/>
<dbReference type="Gene3D" id="1.10.10.10">
    <property type="entry name" value="Winged helix-like DNA-binding domain superfamily/Winged helix DNA-binding domain"/>
    <property type="match status" value="1"/>
</dbReference>
<dbReference type="GO" id="GO:0003677">
    <property type="term" value="F:DNA binding"/>
    <property type="evidence" value="ECO:0007669"/>
    <property type="project" value="UniProtKB-KW"/>
</dbReference>
<dbReference type="Proteomes" id="UP000070659">
    <property type="component" value="Unassembled WGS sequence"/>
</dbReference>
<keyword evidence="2" id="KW-0238">DNA-binding</keyword>
<gene>
    <name evidence="6" type="ORF">TH66_17265</name>
</gene>
<evidence type="ECO:0000256" key="4">
    <source>
        <dbReference type="SAM" id="MobiDB-lite"/>
    </source>
</evidence>
<dbReference type="PATRIC" id="fig|1469144.8.peg.2515"/>
<reference evidence="6 7" key="1">
    <citation type="submission" date="2015-02" db="EMBL/GenBank/DDBJ databases">
        <title>Physiological reanalysis, assessment of diazotrophy, and genome sequences of multiple isolates of Streptomyces thermoautotrophicus.</title>
        <authorList>
            <person name="MacKellar D.C."/>
            <person name="Lieber L."/>
            <person name="Norman J."/>
            <person name="Bolger A."/>
            <person name="Tobin C."/>
            <person name="Murray J.W."/>
            <person name="Prell J."/>
        </authorList>
    </citation>
    <scope>NUCLEOTIDE SEQUENCE [LARGE SCALE GENOMIC DNA]</scope>
    <source>
        <strain evidence="6 7">UBT1</strain>
    </source>
</reference>
<comment type="caution">
    <text evidence="6">The sequence shown here is derived from an EMBL/GenBank/DDBJ whole genome shotgun (WGS) entry which is preliminary data.</text>
</comment>
<evidence type="ECO:0000256" key="2">
    <source>
        <dbReference type="ARBA" id="ARBA00023125"/>
    </source>
</evidence>
<dbReference type="GO" id="GO:0016301">
    <property type="term" value="F:kinase activity"/>
    <property type="evidence" value="ECO:0007669"/>
    <property type="project" value="UniProtKB-KW"/>
</dbReference>
<keyword evidence="1" id="KW-0805">Transcription regulation</keyword>
<feature type="domain" description="OmpR/PhoB-type" evidence="5">
    <location>
        <begin position="258"/>
        <end position="323"/>
    </location>
</feature>
<keyword evidence="6" id="KW-0808">Transferase</keyword>
<keyword evidence="6" id="KW-0418">Kinase</keyword>
<feature type="region of interest" description="Disordered" evidence="4">
    <location>
        <begin position="217"/>
        <end position="236"/>
    </location>
</feature>
<evidence type="ECO:0000313" key="6">
    <source>
        <dbReference type="EMBL" id="KWX00500.1"/>
    </source>
</evidence>
<dbReference type="RefSeq" id="WP_067071030.1">
    <property type="nucleotide sequence ID" value="NZ_JYIJ01000018.1"/>
</dbReference>
<protein>
    <submittedName>
        <fullName evidence="6">Histidine kinase</fullName>
    </submittedName>
</protein>
<dbReference type="EMBL" id="JYIJ01000018">
    <property type="protein sequence ID" value="KWX00500.1"/>
    <property type="molecule type" value="Genomic_DNA"/>
</dbReference>